<accession>I7CJ10</accession>
<evidence type="ECO:0008006" key="3">
    <source>
        <dbReference type="Google" id="ProtNLM"/>
    </source>
</evidence>
<reference evidence="2" key="2">
    <citation type="submission" date="2012-07" db="EMBL/GenBank/DDBJ databases">
        <title>Complete genome sequence of 'Candidatus Mycoplasma haemolamae'.</title>
        <authorList>
            <person name="Guimaraes A.M.S."/>
            <person name="Toth B."/>
            <person name="Santos A.P."/>
            <person name="Nascimento N.C."/>
            <person name="Sojka J.E."/>
            <person name="Messick J.B."/>
        </authorList>
    </citation>
    <scope>NUCLEOTIDE SEQUENCE [LARGE SCALE GENOMIC DNA]</scope>
    <source>
        <strain evidence="2">Purdue</strain>
    </source>
</reference>
<organism evidence="1 2">
    <name type="scientific">Mycoplasma haematolamae (strain Purdue)</name>
    <dbReference type="NCBI Taxonomy" id="1212765"/>
    <lineage>
        <taxon>Bacteria</taxon>
        <taxon>Bacillati</taxon>
        <taxon>Mycoplasmatota</taxon>
        <taxon>Mollicutes</taxon>
        <taxon>Mycoplasmataceae</taxon>
        <taxon>Mycoplasma</taxon>
    </lineage>
</organism>
<dbReference type="HOGENOM" id="CLU_959157_0_0_14"/>
<dbReference type="Proteomes" id="UP000006502">
    <property type="component" value="Chromosome"/>
</dbReference>
<reference evidence="1 2" key="1">
    <citation type="journal article" date="2012" name="J. Bacteriol.">
        <title>Genome Sequence of "Candidatus Mycoplasma haemolamae" Strain Purdue, a Red Blood Cell Pathogen of Alpacas (Vicugna pacos) and Llamas (Lama glama).</title>
        <authorList>
            <person name="Guimaraes A.M."/>
            <person name="Toth B."/>
            <person name="Santos A.P."/>
            <person name="do Nascimento N.C."/>
            <person name="Kritchevsky J.E."/>
            <person name="Messick J.B."/>
        </authorList>
    </citation>
    <scope>NUCLEOTIDE SEQUENCE [LARGE SCALE GENOMIC DNA]</scope>
    <source>
        <strain evidence="1 2">Purdue</strain>
    </source>
</reference>
<dbReference type="KEGG" id="mhl:MHLP_01395"/>
<sequence length="290" mass="34494">MLWVFLSKDDEALEIKLTEFRVRWKSGNILWKRGVDREQIQNDVTQQNFFEEYTHFVFENYSGKWDEITKLFEVLALNKWNKPVLITKHVDKRSTIPFALMKKLKDEHYWLYSPTTWSRIVYLENLLKVEELSLPRWMIEILKKEGIRSCTQTKGVVQQLKLLKSDSDPNWENISEDKLRELIKSNNVVDELDDRYSFLGWLLEGDIKSCYLLLKRASCSSAKLQKFMRAFVFQLNRSFWEKKNTEIVQSLAFEFLLLVGLHGLKMKEELSRNLIHFLWANSPKCKLSLG</sequence>
<dbReference type="OrthoDB" id="396389at2"/>
<dbReference type="STRING" id="1212765.MHLP_01395"/>
<dbReference type="PATRIC" id="fig|1212765.3.peg.311"/>
<proteinExistence type="predicted"/>
<name>I7CJ10_MYCHA</name>
<protein>
    <recommendedName>
        <fullName evidence="3">DNA polymerase III subunit delta</fullName>
    </recommendedName>
</protein>
<dbReference type="AlphaFoldDB" id="I7CJ10"/>
<evidence type="ECO:0000313" key="2">
    <source>
        <dbReference type="Proteomes" id="UP000006502"/>
    </source>
</evidence>
<keyword evidence="2" id="KW-1185">Reference proteome</keyword>
<gene>
    <name evidence="1" type="ordered locus">MHLP_01395</name>
</gene>
<dbReference type="EMBL" id="CP003731">
    <property type="protein sequence ID" value="AFO51859.1"/>
    <property type="molecule type" value="Genomic_DNA"/>
</dbReference>
<evidence type="ECO:0000313" key="1">
    <source>
        <dbReference type="EMBL" id="AFO51859.1"/>
    </source>
</evidence>